<name>A0A382L890_9ZZZZ</name>
<feature type="region of interest" description="Disordered" evidence="1">
    <location>
        <begin position="20"/>
        <end position="39"/>
    </location>
</feature>
<dbReference type="EMBL" id="UINC01084941">
    <property type="protein sequence ID" value="SVC32035.1"/>
    <property type="molecule type" value="Genomic_DNA"/>
</dbReference>
<sequence length="39" mass="4457">MELGPVNFAKKNQNPTNILHAESLTPQQWKEPLNKGVKR</sequence>
<evidence type="ECO:0000256" key="1">
    <source>
        <dbReference type="SAM" id="MobiDB-lite"/>
    </source>
</evidence>
<organism evidence="2">
    <name type="scientific">marine metagenome</name>
    <dbReference type="NCBI Taxonomy" id="408172"/>
    <lineage>
        <taxon>unclassified sequences</taxon>
        <taxon>metagenomes</taxon>
        <taxon>ecological metagenomes</taxon>
    </lineage>
</organism>
<accession>A0A382L890</accession>
<protein>
    <submittedName>
        <fullName evidence="2">Uncharacterized protein</fullName>
    </submittedName>
</protein>
<feature type="non-terminal residue" evidence="2">
    <location>
        <position position="39"/>
    </location>
</feature>
<dbReference type="AlphaFoldDB" id="A0A382L890"/>
<proteinExistence type="predicted"/>
<gene>
    <name evidence="2" type="ORF">METZ01_LOCUS284889</name>
</gene>
<evidence type="ECO:0000313" key="2">
    <source>
        <dbReference type="EMBL" id="SVC32035.1"/>
    </source>
</evidence>
<reference evidence="2" key="1">
    <citation type="submission" date="2018-05" db="EMBL/GenBank/DDBJ databases">
        <authorList>
            <person name="Lanie J.A."/>
            <person name="Ng W.-L."/>
            <person name="Kazmierczak K.M."/>
            <person name="Andrzejewski T.M."/>
            <person name="Davidsen T.M."/>
            <person name="Wayne K.J."/>
            <person name="Tettelin H."/>
            <person name="Glass J.I."/>
            <person name="Rusch D."/>
            <person name="Podicherti R."/>
            <person name="Tsui H.-C.T."/>
            <person name="Winkler M.E."/>
        </authorList>
    </citation>
    <scope>NUCLEOTIDE SEQUENCE</scope>
</reference>